<dbReference type="Proteomes" id="UP001375539">
    <property type="component" value="Unassembled WGS sequence"/>
</dbReference>
<protein>
    <submittedName>
        <fullName evidence="1">Uncharacterized protein</fullName>
    </submittedName>
</protein>
<accession>A0ACC6QTM7</accession>
<evidence type="ECO:0000313" key="1">
    <source>
        <dbReference type="EMBL" id="MEJ8661578.1"/>
    </source>
</evidence>
<gene>
    <name evidence="1" type="ORF">WKI58_34585</name>
</gene>
<proteinExistence type="predicted"/>
<comment type="caution">
    <text evidence="1">The sequence shown here is derived from an EMBL/GenBank/DDBJ whole genome shotgun (WGS) entry which is preliminary data.</text>
</comment>
<reference evidence="1" key="1">
    <citation type="submission" date="2024-03" db="EMBL/GenBank/DDBJ databases">
        <title>Novel Streptomyces species of biotechnological and ecological value are a feature of Machair soil.</title>
        <authorList>
            <person name="Prole J.R."/>
            <person name="Goodfellow M."/>
            <person name="Allenby N."/>
            <person name="Ward A.C."/>
        </authorList>
    </citation>
    <scope>NUCLEOTIDE SEQUENCE</scope>
    <source>
        <strain evidence="1">MS1.AVA.4</strain>
    </source>
</reference>
<dbReference type="EMBL" id="JBBKAI010000002">
    <property type="protein sequence ID" value="MEJ8661578.1"/>
    <property type="molecule type" value="Genomic_DNA"/>
</dbReference>
<evidence type="ECO:0000313" key="2">
    <source>
        <dbReference type="Proteomes" id="UP001375539"/>
    </source>
</evidence>
<sequence>MSPDARRARYHLRFQLRPGDDVAERASALATMCRENGVDEVVLLLGAEQEHTGHLAGEEEALWLAAVTRARRVLTDAGLEVSLNPWVTVGHADRGRVGALGFTPMVSPSGRSAAAQASFACPRWRSWLYAHYGLFAGLGFRVLWVEDDFRFHNHDPLDWGGGFEPLMLERLADLVGEPVTRDQVVAAVTAPGPPHPWRTLLQQVWRTAQLEVAEGLAHVVRERSGGSSQLGLMSSHPALHSVEGRDWDALFTALSVRSRVTHRPHFAPYSDAPAHSLTSAIWSLEAQRPLRPRHVACEPEIENWPHTSWSKSDTQTWSEMVTAQLSGADALLLNVHPTQAERAENFPRIDRLLRRARPALDWLAERRPEHAVPLGVGLPWRQDTAARLPTVTGELEELTAHPGRTADFLLGYGVPVTAQPTPVQALFGRLAHTFSDDELRDLLRGGLLLDGVAATVLTQRGFAELLGVRAGQLVSRDEWVEPGPYAVERVAADASADTSADTSADEGTLLSVDVQPALARLEPLTGAHVVTGIHTPDGLAWGAGRCHFVNALGGRVVVLAATAPAELARSDEGRRLVHAAVRFLEGENPRLPLVSGAPHLIPHASRSGDAHRLAVVNGSADAAHPRIHLPTAPDDVRATLLAPLAEPARAATEATGGLLELETSLPHRGWAVFEW</sequence>
<organism evidence="1 2">
    <name type="scientific">Streptomyces pratisoli</name>
    <dbReference type="NCBI Taxonomy" id="3139917"/>
    <lineage>
        <taxon>Bacteria</taxon>
        <taxon>Bacillati</taxon>
        <taxon>Actinomycetota</taxon>
        <taxon>Actinomycetes</taxon>
        <taxon>Kitasatosporales</taxon>
        <taxon>Streptomycetaceae</taxon>
        <taxon>Streptomyces</taxon>
    </lineage>
</organism>
<name>A0ACC6QTM7_9ACTN</name>
<keyword evidence="2" id="KW-1185">Reference proteome</keyword>